<reference evidence="9" key="1">
    <citation type="journal article" date="2019" name="Int. J. Syst. Evol. Microbiol.">
        <title>The Global Catalogue of Microorganisms (GCM) 10K type strain sequencing project: providing services to taxonomists for standard genome sequencing and annotation.</title>
        <authorList>
            <consortium name="The Broad Institute Genomics Platform"/>
            <consortium name="The Broad Institute Genome Sequencing Center for Infectious Disease"/>
            <person name="Wu L."/>
            <person name="Ma J."/>
        </authorList>
    </citation>
    <scope>NUCLEOTIDE SEQUENCE [LARGE SCALE GENOMIC DNA]</scope>
    <source>
        <strain evidence="9">KCTC 42953</strain>
    </source>
</reference>
<comment type="caution">
    <text evidence="8">The sequence shown here is derived from an EMBL/GenBank/DDBJ whole genome shotgun (WGS) entry which is preliminary data.</text>
</comment>
<keyword evidence="9" id="KW-1185">Reference proteome</keyword>
<protein>
    <recommendedName>
        <fullName evidence="6">7,8-dihydroneopterin aldolase</fullName>
        <ecNumber evidence="6">4.1.2.25</ecNumber>
    </recommendedName>
</protein>
<organism evidence="8 9">
    <name type="scientific">Marinicella sediminis</name>
    <dbReference type="NCBI Taxonomy" id="1792834"/>
    <lineage>
        <taxon>Bacteria</taxon>
        <taxon>Pseudomonadati</taxon>
        <taxon>Pseudomonadota</taxon>
        <taxon>Gammaproteobacteria</taxon>
        <taxon>Lysobacterales</taxon>
        <taxon>Marinicellaceae</taxon>
        <taxon>Marinicella</taxon>
    </lineage>
</organism>
<evidence type="ECO:0000256" key="6">
    <source>
        <dbReference type="RuleBase" id="RU362079"/>
    </source>
</evidence>
<dbReference type="SUPFAM" id="SSF55620">
    <property type="entry name" value="Tetrahydrobiopterin biosynthesis enzymes-like"/>
    <property type="match status" value="1"/>
</dbReference>
<dbReference type="Gene3D" id="3.30.1130.10">
    <property type="match status" value="1"/>
</dbReference>
<evidence type="ECO:0000256" key="4">
    <source>
        <dbReference type="ARBA" id="ARBA00022909"/>
    </source>
</evidence>
<sequence>MDKILIRKLQVDAIIGIHDYEKQQKQPVWLDMDLSFDCLPAAQSDDIRDALDYFKVCERVSHFVASTRYELIEALAEAVTEVVLNEFACEQIELTLYKPNAVANTETVGIQINRWKQ</sequence>
<dbReference type="InterPro" id="IPR006156">
    <property type="entry name" value="Dihydroneopterin_aldolase"/>
</dbReference>
<dbReference type="EC" id="4.1.2.25" evidence="6"/>
<accession>A0ABV7J7K6</accession>
<evidence type="ECO:0000259" key="7">
    <source>
        <dbReference type="SMART" id="SM00905"/>
    </source>
</evidence>
<evidence type="ECO:0000313" key="8">
    <source>
        <dbReference type="EMBL" id="MFC3192914.1"/>
    </source>
</evidence>
<dbReference type="NCBIfam" id="TIGR00525">
    <property type="entry name" value="folB"/>
    <property type="match status" value="1"/>
</dbReference>
<dbReference type="EMBL" id="JBHRTS010000001">
    <property type="protein sequence ID" value="MFC3192914.1"/>
    <property type="molecule type" value="Genomic_DNA"/>
</dbReference>
<dbReference type="NCBIfam" id="TIGR00526">
    <property type="entry name" value="folB_dom"/>
    <property type="match status" value="1"/>
</dbReference>
<dbReference type="Pfam" id="PF02152">
    <property type="entry name" value="FolB"/>
    <property type="match status" value="1"/>
</dbReference>
<comment type="catalytic activity">
    <reaction evidence="1 6">
        <text>7,8-dihydroneopterin = 6-hydroxymethyl-7,8-dihydropterin + glycolaldehyde</text>
        <dbReference type="Rhea" id="RHEA:10540"/>
        <dbReference type="ChEBI" id="CHEBI:17001"/>
        <dbReference type="ChEBI" id="CHEBI:17071"/>
        <dbReference type="ChEBI" id="CHEBI:44841"/>
        <dbReference type="EC" id="4.1.2.25"/>
    </reaction>
</comment>
<name>A0ABV7J7K6_9GAMM</name>
<evidence type="ECO:0000313" key="9">
    <source>
        <dbReference type="Proteomes" id="UP001595533"/>
    </source>
</evidence>
<comment type="similarity">
    <text evidence="3 6">Belongs to the DHNA family.</text>
</comment>
<keyword evidence="4 6" id="KW-0289">Folate biosynthesis</keyword>
<evidence type="ECO:0000256" key="2">
    <source>
        <dbReference type="ARBA" id="ARBA00005013"/>
    </source>
</evidence>
<dbReference type="RefSeq" id="WP_077409579.1">
    <property type="nucleotide sequence ID" value="NZ_JBHRTS010000001.1"/>
</dbReference>
<dbReference type="SMART" id="SM00905">
    <property type="entry name" value="FolB"/>
    <property type="match status" value="1"/>
</dbReference>
<feature type="domain" description="Dihydroneopterin aldolase/epimerase" evidence="7">
    <location>
        <begin position="4"/>
        <end position="114"/>
    </location>
</feature>
<proteinExistence type="inferred from homology"/>
<evidence type="ECO:0000256" key="3">
    <source>
        <dbReference type="ARBA" id="ARBA00005708"/>
    </source>
</evidence>
<dbReference type="GO" id="GO:0004150">
    <property type="term" value="F:dihydroneopterin aldolase activity"/>
    <property type="evidence" value="ECO:0007669"/>
    <property type="project" value="UniProtKB-EC"/>
</dbReference>
<dbReference type="Proteomes" id="UP001595533">
    <property type="component" value="Unassembled WGS sequence"/>
</dbReference>
<dbReference type="InterPro" id="IPR043133">
    <property type="entry name" value="GTP-CH-I_C/QueF"/>
</dbReference>
<comment type="pathway">
    <text evidence="2 6">Cofactor biosynthesis; tetrahydrofolate biosynthesis; 2-amino-4-hydroxy-6-hydroxymethyl-7,8-dihydropteridine diphosphate from 7,8-dihydroneopterin triphosphate: step 3/4.</text>
</comment>
<evidence type="ECO:0000256" key="5">
    <source>
        <dbReference type="ARBA" id="ARBA00023239"/>
    </source>
</evidence>
<dbReference type="PANTHER" id="PTHR42844:SF1">
    <property type="entry name" value="DIHYDRONEOPTERIN ALDOLASE 1-RELATED"/>
    <property type="match status" value="1"/>
</dbReference>
<dbReference type="InterPro" id="IPR006157">
    <property type="entry name" value="FolB_dom"/>
</dbReference>
<keyword evidence="5 6" id="KW-0456">Lyase</keyword>
<gene>
    <name evidence="8" type="primary">folB</name>
    <name evidence="8" type="ORF">ACFODZ_01545</name>
</gene>
<evidence type="ECO:0000256" key="1">
    <source>
        <dbReference type="ARBA" id="ARBA00001353"/>
    </source>
</evidence>
<dbReference type="PANTHER" id="PTHR42844">
    <property type="entry name" value="DIHYDRONEOPTERIN ALDOLASE 1-RELATED"/>
    <property type="match status" value="1"/>
</dbReference>
<comment type="function">
    <text evidence="6">Catalyzes the conversion of 7,8-dihydroneopterin to 6-hydroxymethyl-7,8-dihydropterin.</text>
</comment>